<evidence type="ECO:0000256" key="6">
    <source>
        <dbReference type="RuleBase" id="RU004468"/>
    </source>
</evidence>
<evidence type="ECO:0000256" key="1">
    <source>
        <dbReference type="ARBA" id="ARBA00010838"/>
    </source>
</evidence>
<dbReference type="Proteomes" id="UP000252585">
    <property type="component" value="Unassembled WGS sequence"/>
</dbReference>
<dbReference type="Gene3D" id="3.20.20.80">
    <property type="entry name" value="Glycosidases"/>
    <property type="match status" value="1"/>
</dbReference>
<dbReference type="PANTHER" id="PTHR10353:SF122">
    <property type="entry name" value="6-PHOSPHO-BETA-GLUCOSIDASE ASCB-RELATED"/>
    <property type="match status" value="1"/>
</dbReference>
<dbReference type="InterPro" id="IPR001360">
    <property type="entry name" value="Glyco_hydro_1"/>
</dbReference>
<reference evidence="7 8" key="1">
    <citation type="submission" date="2018-07" db="EMBL/GenBank/DDBJ databases">
        <title>Genomic Encyclopedia of Type Strains, Phase IV (KMG-IV): sequencing the most valuable type-strain genomes for metagenomic binning, comparative biology and taxonomic classification.</title>
        <authorList>
            <person name="Goeker M."/>
        </authorList>
    </citation>
    <scope>NUCLEOTIDE SEQUENCE [LARGE SCALE GENOMIC DNA]</scope>
    <source>
        <strain evidence="7 8">DSM 27696</strain>
    </source>
</reference>
<sequence length="480" mass="54872">MTKKINAFPEGFLWGGAIAANQSEGAYLTDGKGLTTVDLLPTGENRFPIMLGSLPSFSPMEGEYYPSHEAIDFYHRFKEDIALFAEMGFKTLRVSISWARIFPNGDDNKPNEAGLQFYDDLFNELKKNDIEPLVTLAHFDVPVHLVKEYGSWKNRELIGFFEKYAKTVFSRYKNKVKYWLTFNEINMLLHLPYIGAGLVFSEGEDKQQVKYQAAHHQLVASALAVKAAHEIIPDVKVGCMLAAGMTYPYSSNPDDVMDAMDKDRESFFFIDVQSRGEYPSYAKRFFKDNNIVVKTEEEDEKLLKDYTVDYIGFSYYSSRVTSTDPKVQEDTTSGNIFGSITNPYLKTSEWGWTIDPKGFRITANQLYDRYQKPLFVVENGLGAVDEPDAQGEINDDYRIVYLRQHLKEMQEAINDGVDIIGYTSWGPIDIVSASTGEMKKRYGYIYVDRDNKGNGTLQRSKKQSFYWYKKVIESNGENLD</sequence>
<dbReference type="FunFam" id="3.20.20.80:FF:000004">
    <property type="entry name" value="Beta-glucosidase 6-phospho-beta-glucosidase"/>
    <property type="match status" value="1"/>
</dbReference>
<accession>A0A368X7E2</accession>
<dbReference type="PROSITE" id="PS00572">
    <property type="entry name" value="GLYCOSYL_HYDROL_F1_1"/>
    <property type="match status" value="1"/>
</dbReference>
<dbReference type="InterPro" id="IPR033132">
    <property type="entry name" value="GH_1_N_CS"/>
</dbReference>
<proteinExistence type="inferred from homology"/>
<dbReference type="OrthoDB" id="9765195at2"/>
<dbReference type="NCBIfam" id="NF007158">
    <property type="entry name" value="PRK09593.1"/>
    <property type="match status" value="1"/>
</dbReference>
<name>A0A368X7E2_9BACI</name>
<evidence type="ECO:0000256" key="2">
    <source>
        <dbReference type="ARBA" id="ARBA00022801"/>
    </source>
</evidence>
<dbReference type="GO" id="GO:0016052">
    <property type="term" value="P:carbohydrate catabolic process"/>
    <property type="evidence" value="ECO:0007669"/>
    <property type="project" value="TreeGrafter"/>
</dbReference>
<dbReference type="GO" id="GO:0008422">
    <property type="term" value="F:beta-glucosidase activity"/>
    <property type="evidence" value="ECO:0007669"/>
    <property type="project" value="TreeGrafter"/>
</dbReference>
<dbReference type="PROSITE" id="PS00653">
    <property type="entry name" value="GLYCOSYL_HYDROL_F1_2"/>
    <property type="match status" value="1"/>
</dbReference>
<evidence type="ECO:0000313" key="8">
    <source>
        <dbReference type="Proteomes" id="UP000252585"/>
    </source>
</evidence>
<dbReference type="RefSeq" id="WP_114354055.1">
    <property type="nucleotide sequence ID" value="NZ_QPJJ01000015.1"/>
</dbReference>
<keyword evidence="8" id="KW-1185">Reference proteome</keyword>
<evidence type="ECO:0000256" key="3">
    <source>
        <dbReference type="ARBA" id="ARBA00023295"/>
    </source>
</evidence>
<dbReference type="PANTHER" id="PTHR10353">
    <property type="entry name" value="GLYCOSYL HYDROLASE"/>
    <property type="match status" value="1"/>
</dbReference>
<keyword evidence="3 6" id="KW-0326">Glycosidase</keyword>
<comment type="similarity">
    <text evidence="1 5">Belongs to the glycosyl hydrolase 1 family.</text>
</comment>
<organism evidence="7 8">
    <name type="scientific">Saliterribacillus persicus</name>
    <dbReference type="NCBI Taxonomy" id="930114"/>
    <lineage>
        <taxon>Bacteria</taxon>
        <taxon>Bacillati</taxon>
        <taxon>Bacillota</taxon>
        <taxon>Bacilli</taxon>
        <taxon>Bacillales</taxon>
        <taxon>Bacillaceae</taxon>
        <taxon>Saliterribacillus</taxon>
    </lineage>
</organism>
<protein>
    <submittedName>
        <fullName evidence="7">6-phospho-beta-glucosidase</fullName>
    </submittedName>
</protein>
<dbReference type="NCBIfam" id="NF007356">
    <property type="entry name" value="PRK09852.1"/>
    <property type="match status" value="1"/>
</dbReference>
<dbReference type="PRINTS" id="PR00131">
    <property type="entry name" value="GLHYDRLASE1"/>
</dbReference>
<evidence type="ECO:0000313" key="7">
    <source>
        <dbReference type="EMBL" id="RCW63921.1"/>
    </source>
</evidence>
<keyword evidence="2 6" id="KW-0378">Hydrolase</keyword>
<evidence type="ECO:0000256" key="5">
    <source>
        <dbReference type="RuleBase" id="RU003690"/>
    </source>
</evidence>
<comment type="caution">
    <text evidence="7">The sequence shown here is derived from an EMBL/GenBank/DDBJ whole genome shotgun (WGS) entry which is preliminary data.</text>
</comment>
<dbReference type="Pfam" id="PF00232">
    <property type="entry name" value="Glyco_hydro_1"/>
    <property type="match status" value="1"/>
</dbReference>
<gene>
    <name evidence="7" type="ORF">DFR57_11546</name>
</gene>
<dbReference type="InterPro" id="IPR018120">
    <property type="entry name" value="Glyco_hydro_1_AS"/>
</dbReference>
<dbReference type="GO" id="GO:0005829">
    <property type="term" value="C:cytosol"/>
    <property type="evidence" value="ECO:0007669"/>
    <property type="project" value="TreeGrafter"/>
</dbReference>
<dbReference type="EMBL" id="QPJJ01000015">
    <property type="protein sequence ID" value="RCW63921.1"/>
    <property type="molecule type" value="Genomic_DNA"/>
</dbReference>
<feature type="active site" description="Nucleophile" evidence="4">
    <location>
        <position position="378"/>
    </location>
</feature>
<dbReference type="AlphaFoldDB" id="A0A368X7E2"/>
<dbReference type="SUPFAM" id="SSF51445">
    <property type="entry name" value="(Trans)glycosidases"/>
    <property type="match status" value="1"/>
</dbReference>
<dbReference type="InterPro" id="IPR017853">
    <property type="entry name" value="GH"/>
</dbReference>
<evidence type="ECO:0000256" key="4">
    <source>
        <dbReference type="PROSITE-ProRule" id="PRU10055"/>
    </source>
</evidence>